<dbReference type="EnsemblMetazoa" id="CapteT218290">
    <property type="protein sequence ID" value="CapteP218290"/>
    <property type="gene ID" value="CapteG218290"/>
</dbReference>
<evidence type="ECO:0000313" key="9">
    <source>
        <dbReference type="EMBL" id="ELT98586.1"/>
    </source>
</evidence>
<dbReference type="OMA" id="YENQTID"/>
<evidence type="ECO:0000256" key="3">
    <source>
        <dbReference type="ARBA" id="ARBA00022989"/>
    </source>
</evidence>
<dbReference type="STRING" id="283909.R7U4H2"/>
<feature type="transmembrane region" description="Helical" evidence="6">
    <location>
        <begin position="270"/>
        <end position="291"/>
    </location>
</feature>
<feature type="chain" id="PRO_5008787656" description="G-protein coupled receptors family 1 profile domain-containing protein" evidence="7">
    <location>
        <begin position="17"/>
        <end position="364"/>
    </location>
</feature>
<dbReference type="PANTHER" id="PTHR46641:SF25">
    <property type="entry name" value="CNMAMIDE RECEPTOR-RELATED"/>
    <property type="match status" value="1"/>
</dbReference>
<reference evidence="9 11" key="2">
    <citation type="journal article" date="2013" name="Nature">
        <title>Insights into bilaterian evolution from three spiralian genomes.</title>
        <authorList>
            <person name="Simakov O."/>
            <person name="Marletaz F."/>
            <person name="Cho S.J."/>
            <person name="Edsinger-Gonzales E."/>
            <person name="Havlak P."/>
            <person name="Hellsten U."/>
            <person name="Kuo D.H."/>
            <person name="Larsson T."/>
            <person name="Lv J."/>
            <person name="Arendt D."/>
            <person name="Savage R."/>
            <person name="Osoegawa K."/>
            <person name="de Jong P."/>
            <person name="Grimwood J."/>
            <person name="Chapman J.A."/>
            <person name="Shapiro H."/>
            <person name="Aerts A."/>
            <person name="Otillar R.P."/>
            <person name="Terry A.Y."/>
            <person name="Boore J.L."/>
            <person name="Grigoriev I.V."/>
            <person name="Lindberg D.R."/>
            <person name="Seaver E.C."/>
            <person name="Weisblat D.A."/>
            <person name="Putnam N.H."/>
            <person name="Rokhsar D.S."/>
        </authorList>
    </citation>
    <scope>NUCLEOTIDE SEQUENCE</scope>
    <source>
        <strain evidence="9 11">I ESC-2004</strain>
    </source>
</reference>
<dbReference type="GO" id="GO:0016020">
    <property type="term" value="C:membrane"/>
    <property type="evidence" value="ECO:0007669"/>
    <property type="project" value="UniProtKB-SubCell"/>
</dbReference>
<evidence type="ECO:0000256" key="1">
    <source>
        <dbReference type="ARBA" id="ARBA00004370"/>
    </source>
</evidence>
<dbReference type="EMBL" id="KB307754">
    <property type="protein sequence ID" value="ELT98586.1"/>
    <property type="molecule type" value="Genomic_DNA"/>
</dbReference>
<evidence type="ECO:0000256" key="2">
    <source>
        <dbReference type="ARBA" id="ARBA00022692"/>
    </source>
</evidence>
<dbReference type="InterPro" id="IPR052954">
    <property type="entry name" value="GPCR-Ligand_Int"/>
</dbReference>
<name>R7U4H2_CAPTE</name>
<dbReference type="PROSITE" id="PS50262">
    <property type="entry name" value="G_PROTEIN_RECEP_F1_2"/>
    <property type="match status" value="1"/>
</dbReference>
<evidence type="ECO:0000256" key="7">
    <source>
        <dbReference type="SAM" id="SignalP"/>
    </source>
</evidence>
<dbReference type="EMBL" id="AMQN01010416">
    <property type="status" value="NOT_ANNOTATED_CDS"/>
    <property type="molecule type" value="Genomic_DNA"/>
</dbReference>
<dbReference type="GO" id="GO:0004930">
    <property type="term" value="F:G protein-coupled receptor activity"/>
    <property type="evidence" value="ECO:0007669"/>
    <property type="project" value="InterPro"/>
</dbReference>
<keyword evidence="4 6" id="KW-0472">Membrane</keyword>
<dbReference type="HOGENOM" id="CLU_009579_38_0_1"/>
<dbReference type="Proteomes" id="UP000014760">
    <property type="component" value="Unassembled WGS sequence"/>
</dbReference>
<dbReference type="Pfam" id="PF00001">
    <property type="entry name" value="7tm_1"/>
    <property type="match status" value="1"/>
</dbReference>
<dbReference type="Gene3D" id="1.20.1070.10">
    <property type="entry name" value="Rhodopsin 7-helix transmembrane proteins"/>
    <property type="match status" value="1"/>
</dbReference>
<feature type="domain" description="G-protein coupled receptors family 1 profile" evidence="8">
    <location>
        <begin position="59"/>
        <end position="328"/>
    </location>
</feature>
<organism evidence="9">
    <name type="scientific">Capitella teleta</name>
    <name type="common">Polychaete worm</name>
    <dbReference type="NCBI Taxonomy" id="283909"/>
    <lineage>
        <taxon>Eukaryota</taxon>
        <taxon>Metazoa</taxon>
        <taxon>Spiralia</taxon>
        <taxon>Lophotrochozoa</taxon>
        <taxon>Annelida</taxon>
        <taxon>Polychaeta</taxon>
        <taxon>Sedentaria</taxon>
        <taxon>Scolecida</taxon>
        <taxon>Capitellidae</taxon>
        <taxon>Capitella</taxon>
    </lineage>
</organism>
<feature type="transmembrane region" description="Helical" evidence="6">
    <location>
        <begin position="86"/>
        <end position="108"/>
    </location>
</feature>
<feature type="transmembrane region" description="Helical" evidence="6">
    <location>
        <begin position="311"/>
        <end position="331"/>
    </location>
</feature>
<dbReference type="PRINTS" id="PR00237">
    <property type="entry name" value="GPCRRHODOPSN"/>
</dbReference>
<keyword evidence="2 6" id="KW-0812">Transmembrane</keyword>
<feature type="transmembrane region" description="Helical" evidence="6">
    <location>
        <begin position="173"/>
        <end position="193"/>
    </location>
</feature>
<feature type="transmembrane region" description="Helical" evidence="6">
    <location>
        <begin position="56"/>
        <end position="77"/>
    </location>
</feature>
<evidence type="ECO:0000313" key="11">
    <source>
        <dbReference type="Proteomes" id="UP000014760"/>
    </source>
</evidence>
<reference evidence="11" key="1">
    <citation type="submission" date="2012-12" db="EMBL/GenBank/DDBJ databases">
        <authorList>
            <person name="Hellsten U."/>
            <person name="Grimwood J."/>
            <person name="Chapman J.A."/>
            <person name="Shapiro H."/>
            <person name="Aerts A."/>
            <person name="Otillar R.P."/>
            <person name="Terry A.Y."/>
            <person name="Boore J.L."/>
            <person name="Simakov O."/>
            <person name="Marletaz F."/>
            <person name="Cho S.-J."/>
            <person name="Edsinger-Gonzales E."/>
            <person name="Havlak P."/>
            <person name="Kuo D.-H."/>
            <person name="Larsson T."/>
            <person name="Lv J."/>
            <person name="Arendt D."/>
            <person name="Savage R."/>
            <person name="Osoegawa K."/>
            <person name="de Jong P."/>
            <person name="Lindberg D.R."/>
            <person name="Seaver E.C."/>
            <person name="Weisblat D.A."/>
            <person name="Putnam N.H."/>
            <person name="Grigoriev I.V."/>
            <person name="Rokhsar D.S."/>
        </authorList>
    </citation>
    <scope>NUCLEOTIDE SEQUENCE</scope>
    <source>
        <strain evidence="11">I ESC-2004</strain>
    </source>
</reference>
<keyword evidence="11" id="KW-1185">Reference proteome</keyword>
<evidence type="ECO:0000313" key="10">
    <source>
        <dbReference type="EnsemblMetazoa" id="CapteP218290"/>
    </source>
</evidence>
<dbReference type="CDD" id="cd14978">
    <property type="entry name" value="7tmA_FMRFamide_R-like"/>
    <property type="match status" value="1"/>
</dbReference>
<sequence>MRLLFPLVALAAIAVGENSTNSGYNSAESTESPEPETNSTGALDSVYTKLLNKIRFYGFNVIGVLAVTCNGLNIWVLQKKRVASPYIYMTALAISDLLTGLCILMNTYMNKRDLLGSHAWLRKVSYHVNMPTYYIRFSLATYSTYLLNTLSIDRLIAVKFPMHHPVWCTSKRTRVVCAALVLFCVVFNIHFLLRFHMLWVNYEGVTLPVLGLTTIGRNPTVNASIMYFKLLFQQLVPLALMFTTNIWTINEIIKGIKFRRNNTSGKQQKVQCLGVTLGVITVFILTNSPAIFNSLSNVIDPSRQSKTSVLYLFELLRWISIISNFFFYVILDKRFRDDVINIFLCRWGANPKPEIQSKTSDAKM</sequence>
<dbReference type="InterPro" id="IPR000276">
    <property type="entry name" value="GPCR_Rhodpsn"/>
</dbReference>
<protein>
    <recommendedName>
        <fullName evidence="8">G-protein coupled receptors family 1 profile domain-containing protein</fullName>
    </recommendedName>
</protein>
<evidence type="ECO:0000256" key="4">
    <source>
        <dbReference type="ARBA" id="ARBA00023136"/>
    </source>
</evidence>
<dbReference type="OrthoDB" id="10011262at2759"/>
<dbReference type="InterPro" id="IPR017452">
    <property type="entry name" value="GPCR_Rhodpsn_7TM"/>
</dbReference>
<proteinExistence type="predicted"/>
<accession>R7U4H2</accession>
<comment type="subcellular location">
    <subcellularLocation>
        <location evidence="1">Membrane</location>
    </subcellularLocation>
</comment>
<dbReference type="SUPFAM" id="SSF81321">
    <property type="entry name" value="Family A G protein-coupled receptor-like"/>
    <property type="match status" value="1"/>
</dbReference>
<dbReference type="PANTHER" id="PTHR46641">
    <property type="entry name" value="FMRFAMIDE RECEPTOR-RELATED"/>
    <property type="match status" value="1"/>
</dbReference>
<feature type="compositionally biased region" description="Low complexity" evidence="5">
    <location>
        <begin position="25"/>
        <end position="40"/>
    </location>
</feature>
<feature type="signal peptide" evidence="7">
    <location>
        <begin position="1"/>
        <end position="16"/>
    </location>
</feature>
<keyword evidence="3 6" id="KW-1133">Transmembrane helix</keyword>
<evidence type="ECO:0000259" key="8">
    <source>
        <dbReference type="PROSITE" id="PS50262"/>
    </source>
</evidence>
<evidence type="ECO:0000256" key="5">
    <source>
        <dbReference type="SAM" id="MobiDB-lite"/>
    </source>
</evidence>
<dbReference type="AlphaFoldDB" id="R7U4H2"/>
<gene>
    <name evidence="9" type="ORF">CAPTEDRAFT_218290</name>
</gene>
<reference evidence="10" key="3">
    <citation type="submission" date="2015-06" db="UniProtKB">
        <authorList>
            <consortium name="EnsemblMetazoa"/>
        </authorList>
    </citation>
    <scope>IDENTIFICATION</scope>
</reference>
<evidence type="ECO:0000256" key="6">
    <source>
        <dbReference type="SAM" id="Phobius"/>
    </source>
</evidence>
<feature type="transmembrane region" description="Helical" evidence="6">
    <location>
        <begin position="230"/>
        <end position="249"/>
    </location>
</feature>
<feature type="region of interest" description="Disordered" evidence="5">
    <location>
        <begin position="21"/>
        <end position="40"/>
    </location>
</feature>
<keyword evidence="7" id="KW-0732">Signal</keyword>